<dbReference type="PRINTS" id="PR01038">
    <property type="entry name" value="TRNASYNTHARG"/>
</dbReference>
<evidence type="ECO:0000256" key="3">
    <source>
        <dbReference type="ARBA" id="ARBA00011245"/>
    </source>
</evidence>
<keyword evidence="16" id="KW-1185">Reference proteome</keyword>
<dbReference type="Gene3D" id="3.40.50.620">
    <property type="entry name" value="HUPs"/>
    <property type="match status" value="1"/>
</dbReference>
<dbReference type="Gene3D" id="1.10.730.10">
    <property type="entry name" value="Isoleucyl-tRNA Synthetase, Domain 1"/>
    <property type="match status" value="1"/>
</dbReference>
<keyword evidence="8 11" id="KW-0648">Protein biosynthesis</keyword>
<comment type="subunit">
    <text evidence="3 11">Monomer.</text>
</comment>
<dbReference type="InterPro" id="IPR035684">
    <property type="entry name" value="ArgRS_core"/>
</dbReference>
<dbReference type="GO" id="GO:0005524">
    <property type="term" value="F:ATP binding"/>
    <property type="evidence" value="ECO:0007669"/>
    <property type="project" value="UniProtKB-UniRule"/>
</dbReference>
<dbReference type="CDD" id="cd07956">
    <property type="entry name" value="Anticodon_Ia_Arg"/>
    <property type="match status" value="1"/>
</dbReference>
<dbReference type="InterPro" id="IPR036695">
    <property type="entry name" value="Arg-tRNA-synth_N_sf"/>
</dbReference>
<evidence type="ECO:0000259" key="14">
    <source>
        <dbReference type="SMART" id="SM01016"/>
    </source>
</evidence>
<evidence type="ECO:0000256" key="5">
    <source>
        <dbReference type="ARBA" id="ARBA00022598"/>
    </source>
</evidence>
<dbReference type="Pfam" id="PF03485">
    <property type="entry name" value="Arg_tRNA_synt_N"/>
    <property type="match status" value="1"/>
</dbReference>
<gene>
    <name evidence="11 15" type="primary">argS</name>
    <name evidence="15" type="ORF">PRECH8_05140</name>
</gene>
<keyword evidence="5 11" id="KW-0436">Ligase</keyword>
<feature type="domain" description="DALR anticodon binding" evidence="13">
    <location>
        <begin position="437"/>
        <end position="557"/>
    </location>
</feature>
<dbReference type="InterPro" id="IPR001412">
    <property type="entry name" value="aa-tRNA-synth_I_CS"/>
</dbReference>
<comment type="subcellular location">
    <subcellularLocation>
        <location evidence="1 11">Cytoplasm</location>
    </subcellularLocation>
</comment>
<evidence type="ECO:0000256" key="12">
    <source>
        <dbReference type="RuleBase" id="RU363038"/>
    </source>
</evidence>
<dbReference type="SUPFAM" id="SSF47323">
    <property type="entry name" value="Anticodon-binding domain of a subclass of class I aminoacyl-tRNA synthetases"/>
    <property type="match status" value="1"/>
</dbReference>
<dbReference type="GO" id="GO:0005737">
    <property type="term" value="C:cytoplasm"/>
    <property type="evidence" value="ECO:0007669"/>
    <property type="project" value="UniProtKB-SubCell"/>
</dbReference>
<evidence type="ECO:0000256" key="8">
    <source>
        <dbReference type="ARBA" id="ARBA00022917"/>
    </source>
</evidence>
<reference evidence="15" key="2">
    <citation type="journal article" date="2021" name="Data Brief">
        <title>Draft genome sequence data of the facultative, thermophilic, xylanolytic bacterium Paenibacillus sp. strain DA-C8.</title>
        <authorList>
            <person name="Chhe C."/>
            <person name="Uke A."/>
            <person name="Baramee S."/>
            <person name="Ungkulpasvich U."/>
            <person name="Tachaapaikoon C."/>
            <person name="Pason P."/>
            <person name="Waeonukul R."/>
            <person name="Ratanakhanokchai K."/>
            <person name="Kosugi A."/>
        </authorList>
    </citation>
    <scope>NUCLEOTIDE SEQUENCE</scope>
    <source>
        <strain evidence="15">DA-C8</strain>
    </source>
</reference>
<proteinExistence type="inferred from homology"/>
<dbReference type="GO" id="GO:0006420">
    <property type="term" value="P:arginyl-tRNA aminoacylation"/>
    <property type="evidence" value="ECO:0007669"/>
    <property type="project" value="UniProtKB-UniRule"/>
</dbReference>
<dbReference type="Proteomes" id="UP000654993">
    <property type="component" value="Unassembled WGS sequence"/>
</dbReference>
<comment type="catalytic activity">
    <reaction evidence="10 11">
        <text>tRNA(Arg) + L-arginine + ATP = L-arginyl-tRNA(Arg) + AMP + diphosphate</text>
        <dbReference type="Rhea" id="RHEA:20301"/>
        <dbReference type="Rhea" id="RHEA-COMP:9658"/>
        <dbReference type="Rhea" id="RHEA-COMP:9673"/>
        <dbReference type="ChEBI" id="CHEBI:30616"/>
        <dbReference type="ChEBI" id="CHEBI:32682"/>
        <dbReference type="ChEBI" id="CHEBI:33019"/>
        <dbReference type="ChEBI" id="CHEBI:78442"/>
        <dbReference type="ChEBI" id="CHEBI:78513"/>
        <dbReference type="ChEBI" id="CHEBI:456215"/>
        <dbReference type="EC" id="6.1.1.19"/>
    </reaction>
</comment>
<dbReference type="NCBIfam" id="TIGR00456">
    <property type="entry name" value="argS"/>
    <property type="match status" value="1"/>
</dbReference>
<keyword evidence="4 11" id="KW-0963">Cytoplasm</keyword>
<dbReference type="EC" id="6.1.1.19" evidence="11"/>
<evidence type="ECO:0000256" key="2">
    <source>
        <dbReference type="ARBA" id="ARBA00005594"/>
    </source>
</evidence>
<dbReference type="FunFam" id="3.30.1360.70:FF:000003">
    <property type="entry name" value="Arginine--tRNA ligase"/>
    <property type="match status" value="1"/>
</dbReference>
<dbReference type="PANTHER" id="PTHR11956">
    <property type="entry name" value="ARGINYL-TRNA SYNTHETASE"/>
    <property type="match status" value="1"/>
</dbReference>
<keyword evidence="7 11" id="KW-0067">ATP-binding</keyword>
<dbReference type="InterPro" id="IPR005148">
    <property type="entry name" value="Arg-tRNA-synth_N"/>
</dbReference>
<dbReference type="SMART" id="SM01016">
    <property type="entry name" value="Arg_tRNA_synt_N"/>
    <property type="match status" value="1"/>
</dbReference>
<dbReference type="RefSeq" id="WP_200965518.1">
    <property type="nucleotide sequence ID" value="NZ_BMAQ01000004.1"/>
</dbReference>
<keyword evidence="9 11" id="KW-0030">Aminoacyl-tRNA synthetase</keyword>
<dbReference type="AlphaFoldDB" id="A0A916QDS6"/>
<comment type="similarity">
    <text evidence="2 11 12">Belongs to the class-I aminoacyl-tRNA synthetase family.</text>
</comment>
<evidence type="ECO:0000256" key="11">
    <source>
        <dbReference type="HAMAP-Rule" id="MF_00123"/>
    </source>
</evidence>
<protein>
    <recommendedName>
        <fullName evidence="11">Arginine--tRNA ligase</fullName>
        <ecNumber evidence="11">6.1.1.19</ecNumber>
    </recommendedName>
    <alternativeName>
        <fullName evidence="11">Arginyl-tRNA synthetase</fullName>
        <shortName evidence="11">ArgRS</shortName>
    </alternativeName>
</protein>
<feature type="domain" description="Arginyl tRNA synthetase N-terminal" evidence="14">
    <location>
        <begin position="5"/>
        <end position="95"/>
    </location>
</feature>
<evidence type="ECO:0000256" key="4">
    <source>
        <dbReference type="ARBA" id="ARBA00022490"/>
    </source>
</evidence>
<dbReference type="CDD" id="cd00671">
    <property type="entry name" value="ArgRS_core"/>
    <property type="match status" value="1"/>
</dbReference>
<evidence type="ECO:0000256" key="1">
    <source>
        <dbReference type="ARBA" id="ARBA00004496"/>
    </source>
</evidence>
<dbReference type="SUPFAM" id="SSF52374">
    <property type="entry name" value="Nucleotidylyl transferase"/>
    <property type="match status" value="1"/>
</dbReference>
<evidence type="ECO:0000259" key="13">
    <source>
        <dbReference type="SMART" id="SM00836"/>
    </source>
</evidence>
<evidence type="ECO:0000256" key="10">
    <source>
        <dbReference type="ARBA" id="ARBA00049339"/>
    </source>
</evidence>
<dbReference type="PANTHER" id="PTHR11956:SF5">
    <property type="entry name" value="ARGININE--TRNA LIGASE, CYTOPLASMIC"/>
    <property type="match status" value="1"/>
</dbReference>
<evidence type="ECO:0000256" key="9">
    <source>
        <dbReference type="ARBA" id="ARBA00023146"/>
    </source>
</evidence>
<sequence length="557" mass="63716">MSVIEQVKQALVDEIRQAVLAAGLVDEENLPEFVLETPREKVHGDYSTNIAMQLTRLAKQNPRSIAESIVERIRKEEVYVERIEIAGPGFINFYMNKSYLYGVVNQIFEQGDDYGRINIGEGKKIQVEFVSANPTGSLHLGHARGAAFGDSLCNVLDFAGYDVTREYYINDAGNQILNLAKSIDARYKQALGIEAEMPEDGYYGDDIIGFAQQLVEQDGDKYLSWPEEERLQYFRQFGLEQELAKIKRDLERFRVTFDVWTSETALYEAGEVEAVLQELKDKGQTYEAEGAVWLKTTPYGDDKDRVLVKNDGSYTYLTPDIAYHKNKFNRGFDQLINIWGADHHGYIARVKAAMEALGYPSERLTVLVTQMVSLYQGGEKVKMSKRTGKAVTMEDLMDEVGVDAIRYFFTMRGIDSHLDFDMDLAVSQSNENPVYYVQYAHARICSIYRQAEEQGIQLLPLERIELERLQTETEFELLQKLGELPQEVKEAAELYAPHRLIRYIFELASMFHSYYKAERIITEDQAQTQARLALVFCVRTVLRNVLRLVGVSAPERM</sequence>
<dbReference type="InterPro" id="IPR009080">
    <property type="entry name" value="tRNAsynth_Ia_anticodon-bd"/>
</dbReference>
<evidence type="ECO:0000313" key="15">
    <source>
        <dbReference type="EMBL" id="GFR37218.1"/>
    </source>
</evidence>
<dbReference type="HAMAP" id="MF_00123">
    <property type="entry name" value="Arg_tRNA_synth"/>
    <property type="match status" value="1"/>
</dbReference>
<evidence type="ECO:0000256" key="7">
    <source>
        <dbReference type="ARBA" id="ARBA00022840"/>
    </source>
</evidence>
<dbReference type="Pfam" id="PF05746">
    <property type="entry name" value="DALR_1"/>
    <property type="match status" value="1"/>
</dbReference>
<dbReference type="Gene3D" id="3.30.1360.70">
    <property type="entry name" value="Arginyl tRNA synthetase N-terminal domain"/>
    <property type="match status" value="1"/>
</dbReference>
<keyword evidence="6 11" id="KW-0547">Nucleotide-binding</keyword>
<dbReference type="PROSITE" id="PS00178">
    <property type="entry name" value="AA_TRNA_LIGASE_I"/>
    <property type="match status" value="1"/>
</dbReference>
<comment type="caution">
    <text evidence="15">The sequence shown here is derived from an EMBL/GenBank/DDBJ whole genome shotgun (WGS) entry which is preliminary data.</text>
</comment>
<dbReference type="FunFam" id="1.10.730.10:FF:000008">
    <property type="entry name" value="Arginine--tRNA ligase"/>
    <property type="match status" value="1"/>
</dbReference>
<dbReference type="InterPro" id="IPR008909">
    <property type="entry name" value="DALR_anticod-bd"/>
</dbReference>
<evidence type="ECO:0000313" key="16">
    <source>
        <dbReference type="Proteomes" id="UP000654993"/>
    </source>
</evidence>
<feature type="short sequence motif" description="'HIGH' region" evidence="11">
    <location>
        <begin position="132"/>
        <end position="142"/>
    </location>
</feature>
<reference evidence="15" key="1">
    <citation type="submission" date="2020-08" db="EMBL/GenBank/DDBJ databases">
        <authorList>
            <person name="Uke A."/>
            <person name="Chhe C."/>
            <person name="Baramee S."/>
            <person name="Kosugi A."/>
        </authorList>
    </citation>
    <scope>NUCLEOTIDE SEQUENCE</scope>
    <source>
        <strain evidence="15">DA-C8</strain>
    </source>
</reference>
<accession>A0A916QDS6</accession>
<dbReference type="FunFam" id="3.40.50.620:FF:000062">
    <property type="entry name" value="Arginine--tRNA ligase"/>
    <property type="match status" value="1"/>
</dbReference>
<dbReference type="Pfam" id="PF00750">
    <property type="entry name" value="tRNA-synt_1d"/>
    <property type="match status" value="1"/>
</dbReference>
<evidence type="ECO:0000256" key="6">
    <source>
        <dbReference type="ARBA" id="ARBA00022741"/>
    </source>
</evidence>
<dbReference type="GO" id="GO:0004814">
    <property type="term" value="F:arginine-tRNA ligase activity"/>
    <property type="evidence" value="ECO:0007669"/>
    <property type="project" value="UniProtKB-UniRule"/>
</dbReference>
<dbReference type="EMBL" id="BMAQ01000004">
    <property type="protein sequence ID" value="GFR37218.1"/>
    <property type="molecule type" value="Genomic_DNA"/>
</dbReference>
<dbReference type="SMART" id="SM00836">
    <property type="entry name" value="DALR_1"/>
    <property type="match status" value="1"/>
</dbReference>
<dbReference type="InterPro" id="IPR014729">
    <property type="entry name" value="Rossmann-like_a/b/a_fold"/>
</dbReference>
<dbReference type="InterPro" id="IPR001278">
    <property type="entry name" value="Arg-tRNA-ligase"/>
</dbReference>
<name>A0A916QDS6_9BACL</name>
<organism evidence="15 16">
    <name type="scientific">Insulibacter thermoxylanivorax</name>
    <dbReference type="NCBI Taxonomy" id="2749268"/>
    <lineage>
        <taxon>Bacteria</taxon>
        <taxon>Bacillati</taxon>
        <taxon>Bacillota</taxon>
        <taxon>Bacilli</taxon>
        <taxon>Bacillales</taxon>
        <taxon>Paenibacillaceae</taxon>
        <taxon>Insulibacter</taxon>
    </lineage>
</organism>
<dbReference type="SUPFAM" id="SSF55190">
    <property type="entry name" value="Arginyl-tRNA synthetase (ArgRS), N-terminal 'additional' domain"/>
    <property type="match status" value="1"/>
</dbReference>